<dbReference type="AlphaFoldDB" id="V4BNK1"/>
<protein>
    <submittedName>
        <fullName evidence="2">Uncharacterized protein</fullName>
    </submittedName>
</protein>
<dbReference type="KEGG" id="lgi:LOTGIDRAFT_233749"/>
<dbReference type="OrthoDB" id="10054965at2759"/>
<feature type="transmembrane region" description="Helical" evidence="1">
    <location>
        <begin position="194"/>
        <end position="215"/>
    </location>
</feature>
<dbReference type="PANTHER" id="PTHR39297:SF1">
    <property type="entry name" value="CUB DOMAIN-CONTAINING PROTEIN"/>
    <property type="match status" value="1"/>
</dbReference>
<dbReference type="PANTHER" id="PTHR39297">
    <property type="entry name" value="CUB DOMAIN-CONTAINING PROTEIN"/>
    <property type="match status" value="1"/>
</dbReference>
<keyword evidence="1" id="KW-0812">Transmembrane</keyword>
<keyword evidence="1" id="KW-0472">Membrane</keyword>
<evidence type="ECO:0000313" key="2">
    <source>
        <dbReference type="EMBL" id="ESO90439.1"/>
    </source>
</evidence>
<gene>
    <name evidence="2" type="ORF">LOTGIDRAFT_233749</name>
</gene>
<name>V4BNK1_LOTGI</name>
<accession>V4BNK1</accession>
<dbReference type="EMBL" id="KB202408">
    <property type="protein sequence ID" value="ESO90439.1"/>
    <property type="molecule type" value="Genomic_DNA"/>
</dbReference>
<evidence type="ECO:0000313" key="3">
    <source>
        <dbReference type="Proteomes" id="UP000030746"/>
    </source>
</evidence>
<dbReference type="RefSeq" id="XP_009058766.1">
    <property type="nucleotide sequence ID" value="XM_009060518.1"/>
</dbReference>
<dbReference type="GeneID" id="20249341"/>
<evidence type="ECO:0000256" key="1">
    <source>
        <dbReference type="SAM" id="Phobius"/>
    </source>
</evidence>
<keyword evidence="1" id="KW-1133">Transmembrane helix</keyword>
<organism evidence="2 3">
    <name type="scientific">Lottia gigantea</name>
    <name type="common">Giant owl limpet</name>
    <dbReference type="NCBI Taxonomy" id="225164"/>
    <lineage>
        <taxon>Eukaryota</taxon>
        <taxon>Metazoa</taxon>
        <taxon>Spiralia</taxon>
        <taxon>Lophotrochozoa</taxon>
        <taxon>Mollusca</taxon>
        <taxon>Gastropoda</taxon>
        <taxon>Patellogastropoda</taxon>
        <taxon>Lottioidea</taxon>
        <taxon>Lottiidae</taxon>
        <taxon>Lottia</taxon>
    </lineage>
</organism>
<proteinExistence type="predicted"/>
<keyword evidence="3" id="KW-1185">Reference proteome</keyword>
<dbReference type="Proteomes" id="UP000030746">
    <property type="component" value="Unassembled WGS sequence"/>
</dbReference>
<sequence>MIYLYIFPYIFMVVTLSGIYSDCPPANVNDGTVTSYNYIDPQNYDRNYSTYSSDRRPLGYEKTTVYFGVGIPHPCIKVTDARNRMFEIMIQTTPSAKICLKKGKRSQELCGFDTLRDCDVSPGSTVYIELFCTDCEESDVNLWYRIRMSNKTDRDIENWCSDVIQEYPRDLKSVTLPDHFSYPPSANDDKNHSAVLQCSLLTLVFTYSAVFFLNFV</sequence>
<dbReference type="HOGENOM" id="CLU_1278930_0_0_1"/>
<dbReference type="OMA" id="DCRQANR"/>
<reference evidence="2 3" key="1">
    <citation type="journal article" date="2013" name="Nature">
        <title>Insights into bilaterian evolution from three spiralian genomes.</title>
        <authorList>
            <person name="Simakov O."/>
            <person name="Marletaz F."/>
            <person name="Cho S.J."/>
            <person name="Edsinger-Gonzales E."/>
            <person name="Havlak P."/>
            <person name="Hellsten U."/>
            <person name="Kuo D.H."/>
            <person name="Larsson T."/>
            <person name="Lv J."/>
            <person name="Arendt D."/>
            <person name="Savage R."/>
            <person name="Osoegawa K."/>
            <person name="de Jong P."/>
            <person name="Grimwood J."/>
            <person name="Chapman J.A."/>
            <person name="Shapiro H."/>
            <person name="Aerts A."/>
            <person name="Otillar R.P."/>
            <person name="Terry A.Y."/>
            <person name="Boore J.L."/>
            <person name="Grigoriev I.V."/>
            <person name="Lindberg D.R."/>
            <person name="Seaver E.C."/>
            <person name="Weisblat D.A."/>
            <person name="Putnam N.H."/>
            <person name="Rokhsar D.S."/>
        </authorList>
    </citation>
    <scope>NUCLEOTIDE SEQUENCE [LARGE SCALE GENOMIC DNA]</scope>
</reference>
<dbReference type="CTD" id="20249341"/>